<dbReference type="EnsemblPlants" id="KEH38853">
    <property type="protein sequence ID" value="KEH38853"/>
    <property type="gene ID" value="MTR_2g083817"/>
</dbReference>
<dbReference type="EMBL" id="CM001218">
    <property type="protein sequence ID" value="KEH38853.1"/>
    <property type="molecule type" value="Genomic_DNA"/>
</dbReference>
<protein>
    <submittedName>
        <fullName evidence="2 3">Uncharacterized protein</fullName>
    </submittedName>
</protein>
<organism evidence="2 4">
    <name type="scientific">Medicago truncatula</name>
    <name type="common">Barrel medic</name>
    <name type="synonym">Medicago tribuloides</name>
    <dbReference type="NCBI Taxonomy" id="3880"/>
    <lineage>
        <taxon>Eukaryota</taxon>
        <taxon>Viridiplantae</taxon>
        <taxon>Streptophyta</taxon>
        <taxon>Embryophyta</taxon>
        <taxon>Tracheophyta</taxon>
        <taxon>Spermatophyta</taxon>
        <taxon>Magnoliopsida</taxon>
        <taxon>eudicotyledons</taxon>
        <taxon>Gunneridae</taxon>
        <taxon>Pentapetalae</taxon>
        <taxon>rosids</taxon>
        <taxon>fabids</taxon>
        <taxon>Fabales</taxon>
        <taxon>Fabaceae</taxon>
        <taxon>Papilionoideae</taxon>
        <taxon>50 kb inversion clade</taxon>
        <taxon>NPAAA clade</taxon>
        <taxon>Hologalegina</taxon>
        <taxon>IRL clade</taxon>
        <taxon>Trifolieae</taxon>
        <taxon>Medicago</taxon>
    </lineage>
</organism>
<evidence type="ECO:0000313" key="3">
    <source>
        <dbReference type="EnsemblPlants" id="KEH38853"/>
    </source>
</evidence>
<feature type="compositionally biased region" description="Basic and acidic residues" evidence="1">
    <location>
        <begin position="54"/>
        <end position="74"/>
    </location>
</feature>
<reference evidence="3" key="3">
    <citation type="submission" date="2015-04" db="UniProtKB">
        <authorList>
            <consortium name="EnsemblPlants"/>
        </authorList>
    </citation>
    <scope>IDENTIFICATION</scope>
    <source>
        <strain evidence="3">cv. Jemalong A17</strain>
    </source>
</reference>
<accession>A0A072VBT7</accession>
<keyword evidence="4" id="KW-1185">Reference proteome</keyword>
<reference evidence="2 4" key="1">
    <citation type="journal article" date="2011" name="Nature">
        <title>The Medicago genome provides insight into the evolution of rhizobial symbioses.</title>
        <authorList>
            <person name="Young N.D."/>
            <person name="Debelle F."/>
            <person name="Oldroyd G.E."/>
            <person name="Geurts R."/>
            <person name="Cannon S.B."/>
            <person name="Udvardi M.K."/>
            <person name="Benedito V.A."/>
            <person name="Mayer K.F."/>
            <person name="Gouzy J."/>
            <person name="Schoof H."/>
            <person name="Van de Peer Y."/>
            <person name="Proost S."/>
            <person name="Cook D.R."/>
            <person name="Meyers B.C."/>
            <person name="Spannagl M."/>
            <person name="Cheung F."/>
            <person name="De Mita S."/>
            <person name="Krishnakumar V."/>
            <person name="Gundlach H."/>
            <person name="Zhou S."/>
            <person name="Mudge J."/>
            <person name="Bharti A.K."/>
            <person name="Murray J.D."/>
            <person name="Naoumkina M.A."/>
            <person name="Rosen B."/>
            <person name="Silverstein K.A."/>
            <person name="Tang H."/>
            <person name="Rombauts S."/>
            <person name="Zhao P.X."/>
            <person name="Zhou P."/>
            <person name="Barbe V."/>
            <person name="Bardou P."/>
            <person name="Bechner M."/>
            <person name="Bellec A."/>
            <person name="Berger A."/>
            <person name="Berges H."/>
            <person name="Bidwell S."/>
            <person name="Bisseling T."/>
            <person name="Choisne N."/>
            <person name="Couloux A."/>
            <person name="Denny R."/>
            <person name="Deshpande S."/>
            <person name="Dai X."/>
            <person name="Doyle J.J."/>
            <person name="Dudez A.M."/>
            <person name="Farmer A.D."/>
            <person name="Fouteau S."/>
            <person name="Franken C."/>
            <person name="Gibelin C."/>
            <person name="Gish J."/>
            <person name="Goldstein S."/>
            <person name="Gonzalez A.J."/>
            <person name="Green P.J."/>
            <person name="Hallab A."/>
            <person name="Hartog M."/>
            <person name="Hua A."/>
            <person name="Humphray S.J."/>
            <person name="Jeong D.H."/>
            <person name="Jing Y."/>
            <person name="Jocker A."/>
            <person name="Kenton S.M."/>
            <person name="Kim D.J."/>
            <person name="Klee K."/>
            <person name="Lai H."/>
            <person name="Lang C."/>
            <person name="Lin S."/>
            <person name="Macmil S.L."/>
            <person name="Magdelenat G."/>
            <person name="Matthews L."/>
            <person name="McCorrison J."/>
            <person name="Monaghan E.L."/>
            <person name="Mun J.H."/>
            <person name="Najar F.Z."/>
            <person name="Nicholson C."/>
            <person name="Noirot C."/>
            <person name="O'Bleness M."/>
            <person name="Paule C.R."/>
            <person name="Poulain J."/>
            <person name="Prion F."/>
            <person name="Qin B."/>
            <person name="Qu C."/>
            <person name="Retzel E.F."/>
            <person name="Riddle C."/>
            <person name="Sallet E."/>
            <person name="Samain S."/>
            <person name="Samson N."/>
            <person name="Sanders I."/>
            <person name="Saurat O."/>
            <person name="Scarpelli C."/>
            <person name="Schiex T."/>
            <person name="Segurens B."/>
            <person name="Severin A.J."/>
            <person name="Sherrier D.J."/>
            <person name="Shi R."/>
            <person name="Sims S."/>
            <person name="Singer S.R."/>
            <person name="Sinharoy S."/>
            <person name="Sterck L."/>
            <person name="Viollet A."/>
            <person name="Wang B.B."/>
            <person name="Wang K."/>
            <person name="Wang M."/>
            <person name="Wang X."/>
            <person name="Warfsmann J."/>
            <person name="Weissenbach J."/>
            <person name="White D.D."/>
            <person name="White J.D."/>
            <person name="Wiley G.B."/>
            <person name="Wincker P."/>
            <person name="Xing Y."/>
            <person name="Yang L."/>
            <person name="Yao Z."/>
            <person name="Ying F."/>
            <person name="Zhai J."/>
            <person name="Zhou L."/>
            <person name="Zuber A."/>
            <person name="Denarie J."/>
            <person name="Dixon R.A."/>
            <person name="May G.D."/>
            <person name="Schwartz D.C."/>
            <person name="Rogers J."/>
            <person name="Quetier F."/>
            <person name="Town C.D."/>
            <person name="Roe B.A."/>
        </authorList>
    </citation>
    <scope>NUCLEOTIDE SEQUENCE [LARGE SCALE GENOMIC DNA]</scope>
    <source>
        <strain evidence="2">A17</strain>
        <strain evidence="3 4">cv. Jemalong A17</strain>
    </source>
</reference>
<evidence type="ECO:0000313" key="2">
    <source>
        <dbReference type="EMBL" id="KEH38853.1"/>
    </source>
</evidence>
<evidence type="ECO:0000313" key="4">
    <source>
        <dbReference type="Proteomes" id="UP000002051"/>
    </source>
</evidence>
<dbReference type="AlphaFoldDB" id="A0A072VBT7"/>
<dbReference type="HOGENOM" id="CLU_2691458_0_0_1"/>
<reference evidence="2 4" key="2">
    <citation type="journal article" date="2014" name="BMC Genomics">
        <title>An improved genome release (version Mt4.0) for the model legume Medicago truncatula.</title>
        <authorList>
            <person name="Tang H."/>
            <person name="Krishnakumar V."/>
            <person name="Bidwell S."/>
            <person name="Rosen B."/>
            <person name="Chan A."/>
            <person name="Zhou S."/>
            <person name="Gentzbittel L."/>
            <person name="Childs K.L."/>
            <person name="Yandell M."/>
            <person name="Gundlach H."/>
            <person name="Mayer K.F."/>
            <person name="Schwartz D.C."/>
            <person name="Town C.D."/>
        </authorList>
    </citation>
    <scope>GENOME REANNOTATION</scope>
    <source>
        <strain evidence="2">A17</strain>
        <strain evidence="3 4">cv. Jemalong A17</strain>
    </source>
</reference>
<proteinExistence type="predicted"/>
<gene>
    <name evidence="2" type="ordered locus">MTR_2g083817</name>
</gene>
<name>A0A072VBT7_MEDTR</name>
<feature type="region of interest" description="Disordered" evidence="1">
    <location>
        <begin position="40"/>
        <end position="74"/>
    </location>
</feature>
<sequence>MNIMQNTDYYCKKVSQKCGFHITCMMHTLVAVSLLHSSKKRRGNYDDDDDEEEKKENADNLGERKIKRDDKTIM</sequence>
<evidence type="ECO:0000256" key="1">
    <source>
        <dbReference type="SAM" id="MobiDB-lite"/>
    </source>
</evidence>
<dbReference type="Proteomes" id="UP000002051">
    <property type="component" value="Chromosome 2"/>
</dbReference>